<dbReference type="EC" id="3.6.1.9" evidence="3"/>
<gene>
    <name evidence="4" type="primary">maf</name>
    <name evidence="4" type="ORF">C0601_09485</name>
</gene>
<comment type="function">
    <text evidence="3">Nucleoside triphosphate pyrophosphatase that hydrolyzes dTTP and UTP. May have a dual role in cell division arrest and in preventing the incorporation of modified nucleotides into cellular nucleic acids.</text>
</comment>
<dbReference type="GO" id="GO:0009117">
    <property type="term" value="P:nucleotide metabolic process"/>
    <property type="evidence" value="ECO:0007669"/>
    <property type="project" value="UniProtKB-KW"/>
</dbReference>
<feature type="active site" description="Proton acceptor" evidence="3">
    <location>
        <position position="81"/>
    </location>
</feature>
<protein>
    <recommendedName>
        <fullName evidence="3">dTTP/UTP pyrophosphatase</fullName>
        <shortName evidence="3">dTTPase/UTPase</shortName>
        <ecNumber evidence="3">3.6.1.9</ecNumber>
    </recommendedName>
    <alternativeName>
        <fullName evidence="3">Nucleoside triphosphate pyrophosphatase</fullName>
    </alternativeName>
    <alternativeName>
        <fullName evidence="3">Nucleotide pyrophosphatase</fullName>
        <shortName evidence="3">Nucleotide PPase</shortName>
    </alternativeName>
</protein>
<dbReference type="SUPFAM" id="SSF52972">
    <property type="entry name" value="ITPase-like"/>
    <property type="match status" value="1"/>
</dbReference>
<dbReference type="PIRSF" id="PIRSF006305">
    <property type="entry name" value="Maf"/>
    <property type="match status" value="1"/>
</dbReference>
<name>A0A2N5ZDG5_MUIH1</name>
<dbReference type="PANTHER" id="PTHR43213:SF5">
    <property type="entry name" value="BIFUNCTIONAL DTTP_UTP PYROPHOSPHATASE_METHYLTRANSFERASE PROTEIN-RELATED"/>
    <property type="match status" value="1"/>
</dbReference>
<feature type="site" description="Important for substrate specificity" evidence="3">
    <location>
        <position position="164"/>
    </location>
</feature>
<evidence type="ECO:0000256" key="3">
    <source>
        <dbReference type="HAMAP-Rule" id="MF_00528"/>
    </source>
</evidence>
<reference evidence="4 5" key="1">
    <citation type="submission" date="2017-11" db="EMBL/GenBank/DDBJ databases">
        <title>Genome-resolved metagenomics identifies genetic mobility, metabolic interactions, and unexpected diversity in perchlorate-reducing communities.</title>
        <authorList>
            <person name="Barnum T.P."/>
            <person name="Figueroa I.A."/>
            <person name="Carlstrom C.I."/>
            <person name="Lucas L.N."/>
            <person name="Engelbrektson A.L."/>
            <person name="Coates J.D."/>
        </authorList>
    </citation>
    <scope>NUCLEOTIDE SEQUENCE [LARGE SCALE GENOMIC DNA]</scope>
    <source>
        <strain evidence="4">BM706</strain>
    </source>
</reference>
<dbReference type="GO" id="GO:0036221">
    <property type="term" value="F:UTP diphosphatase activity"/>
    <property type="evidence" value="ECO:0007669"/>
    <property type="project" value="RHEA"/>
</dbReference>
<sequence length="206" mass="23224">MYTNNNPSKKSHDEKMRWILASGSPRRKDILENIGLDFVVKTNSIEEISNKNTPEKICEHIACIKSEGIITDTDEVAISADTIVVHNNRILGKPKDVAEAESYLKELSSNSHMVMTGLALRTKDRLVSSCAITKVFFRKLEKSDIQFYLKSMEWTDKAGGYGIQGKAGIFVERIEGCYFNVVGFPLSLFYFLTAEIDIDVMKELKS</sequence>
<organism evidence="4 5">
    <name type="scientific">Muiribacterium halophilum</name>
    <dbReference type="NCBI Taxonomy" id="2053465"/>
    <lineage>
        <taxon>Bacteria</taxon>
        <taxon>Candidatus Muiribacteriota</taxon>
        <taxon>Candidatus Muiribacteriia</taxon>
        <taxon>Candidatus Muiribacteriales</taxon>
        <taxon>Candidatus Muiribacteriaceae</taxon>
        <taxon>Candidatus Muiribacterium</taxon>
    </lineage>
</organism>
<dbReference type="NCBIfam" id="TIGR00172">
    <property type="entry name" value="maf"/>
    <property type="match status" value="1"/>
</dbReference>
<feature type="site" description="Important for substrate specificity" evidence="3">
    <location>
        <position position="26"/>
    </location>
</feature>
<dbReference type="CDD" id="cd00555">
    <property type="entry name" value="Maf"/>
    <property type="match status" value="1"/>
</dbReference>
<comment type="caution">
    <text evidence="4">The sequence shown here is derived from an EMBL/GenBank/DDBJ whole genome shotgun (WGS) entry which is preliminary data.</text>
</comment>
<evidence type="ECO:0000313" key="4">
    <source>
        <dbReference type="EMBL" id="PLX16699.1"/>
    </source>
</evidence>
<keyword evidence="2 3" id="KW-0378">Hydrolase</keyword>
<comment type="catalytic activity">
    <reaction evidence="3">
        <text>UTP + H2O = UMP + diphosphate + H(+)</text>
        <dbReference type="Rhea" id="RHEA:29395"/>
        <dbReference type="ChEBI" id="CHEBI:15377"/>
        <dbReference type="ChEBI" id="CHEBI:15378"/>
        <dbReference type="ChEBI" id="CHEBI:33019"/>
        <dbReference type="ChEBI" id="CHEBI:46398"/>
        <dbReference type="ChEBI" id="CHEBI:57865"/>
        <dbReference type="EC" id="3.6.1.9"/>
    </reaction>
</comment>
<dbReference type="GO" id="GO:0036218">
    <property type="term" value="F:dTTP diphosphatase activity"/>
    <property type="evidence" value="ECO:0007669"/>
    <property type="project" value="RHEA"/>
</dbReference>
<comment type="cofactor">
    <cofactor evidence="1 3">
        <name>a divalent metal cation</name>
        <dbReference type="ChEBI" id="CHEBI:60240"/>
    </cofactor>
</comment>
<dbReference type="InterPro" id="IPR003697">
    <property type="entry name" value="Maf-like"/>
</dbReference>
<dbReference type="AlphaFoldDB" id="A0A2N5ZDG5"/>
<dbReference type="Proteomes" id="UP000234857">
    <property type="component" value="Unassembled WGS sequence"/>
</dbReference>
<dbReference type="HAMAP" id="MF_00528">
    <property type="entry name" value="Maf"/>
    <property type="match status" value="1"/>
</dbReference>
<dbReference type="GO" id="GO:0005737">
    <property type="term" value="C:cytoplasm"/>
    <property type="evidence" value="ECO:0007669"/>
    <property type="project" value="UniProtKB-SubCell"/>
</dbReference>
<keyword evidence="3" id="KW-0963">Cytoplasm</keyword>
<comment type="caution">
    <text evidence="3">Lacks conserved residue(s) required for the propagation of feature annotation.</text>
</comment>
<dbReference type="EMBL" id="PKTG01000107">
    <property type="protein sequence ID" value="PLX16699.1"/>
    <property type="molecule type" value="Genomic_DNA"/>
</dbReference>
<dbReference type="Gene3D" id="3.90.950.10">
    <property type="match status" value="1"/>
</dbReference>
<accession>A0A2N5ZDG5</accession>
<dbReference type="Pfam" id="PF02545">
    <property type="entry name" value="Maf"/>
    <property type="match status" value="1"/>
</dbReference>
<keyword evidence="3" id="KW-0546">Nucleotide metabolism</keyword>
<feature type="site" description="Important for substrate specificity" evidence="3">
    <location>
        <position position="82"/>
    </location>
</feature>
<proteinExistence type="inferred from homology"/>
<comment type="subcellular location">
    <subcellularLocation>
        <location evidence="3">Cytoplasm</location>
    </subcellularLocation>
</comment>
<evidence type="ECO:0000256" key="2">
    <source>
        <dbReference type="ARBA" id="ARBA00022801"/>
    </source>
</evidence>
<comment type="similarity">
    <text evidence="3">Belongs to the Maf family. YhdE subfamily.</text>
</comment>
<comment type="catalytic activity">
    <reaction evidence="3">
        <text>dTTP + H2O = dTMP + diphosphate + H(+)</text>
        <dbReference type="Rhea" id="RHEA:28534"/>
        <dbReference type="ChEBI" id="CHEBI:15377"/>
        <dbReference type="ChEBI" id="CHEBI:15378"/>
        <dbReference type="ChEBI" id="CHEBI:33019"/>
        <dbReference type="ChEBI" id="CHEBI:37568"/>
        <dbReference type="ChEBI" id="CHEBI:63528"/>
        <dbReference type="EC" id="3.6.1.9"/>
    </reaction>
</comment>
<dbReference type="InterPro" id="IPR029001">
    <property type="entry name" value="ITPase-like_fam"/>
</dbReference>
<evidence type="ECO:0000256" key="1">
    <source>
        <dbReference type="ARBA" id="ARBA00001968"/>
    </source>
</evidence>
<evidence type="ECO:0000313" key="5">
    <source>
        <dbReference type="Proteomes" id="UP000234857"/>
    </source>
</evidence>
<dbReference type="PANTHER" id="PTHR43213">
    <property type="entry name" value="BIFUNCTIONAL DTTP/UTP PYROPHOSPHATASE/METHYLTRANSFERASE PROTEIN-RELATED"/>
    <property type="match status" value="1"/>
</dbReference>